<dbReference type="GO" id="GO:0016787">
    <property type="term" value="F:hydrolase activity"/>
    <property type="evidence" value="ECO:0007669"/>
    <property type="project" value="UniProtKB-KW"/>
</dbReference>
<evidence type="ECO:0000256" key="2">
    <source>
        <dbReference type="ARBA" id="ARBA00022801"/>
    </source>
</evidence>
<comment type="caution">
    <text evidence="5">The sequence shown here is derived from an EMBL/GenBank/DDBJ whole genome shotgun (WGS) entry which is preliminary data.</text>
</comment>
<gene>
    <name evidence="5" type="ORF">GpartN1_g6972.t1</name>
</gene>
<keyword evidence="3" id="KW-0472">Membrane</keyword>
<keyword evidence="3" id="KW-0812">Transmembrane</keyword>
<keyword evidence="1" id="KW-0732">Signal</keyword>
<organism evidence="5 6">
    <name type="scientific">Galdieria partita</name>
    <dbReference type="NCBI Taxonomy" id="83374"/>
    <lineage>
        <taxon>Eukaryota</taxon>
        <taxon>Rhodophyta</taxon>
        <taxon>Bangiophyceae</taxon>
        <taxon>Galdieriales</taxon>
        <taxon>Galdieriaceae</taxon>
        <taxon>Galdieria</taxon>
    </lineage>
</organism>
<evidence type="ECO:0000256" key="1">
    <source>
        <dbReference type="ARBA" id="ARBA00022729"/>
    </source>
</evidence>
<evidence type="ECO:0000256" key="3">
    <source>
        <dbReference type="SAM" id="Phobius"/>
    </source>
</evidence>
<feature type="transmembrane region" description="Helical" evidence="3">
    <location>
        <begin position="20"/>
        <end position="39"/>
    </location>
</feature>
<accession>A0A9C7Q4J2</accession>
<evidence type="ECO:0000259" key="4">
    <source>
        <dbReference type="Pfam" id="PF00149"/>
    </source>
</evidence>
<reference evidence="5" key="2">
    <citation type="submission" date="2022-01" db="EMBL/GenBank/DDBJ databases">
        <authorList>
            <person name="Hirooka S."/>
            <person name="Miyagishima S.Y."/>
        </authorList>
    </citation>
    <scope>NUCLEOTIDE SEQUENCE</scope>
    <source>
        <strain evidence="5">NBRC 102759</strain>
    </source>
</reference>
<dbReference type="Gene3D" id="3.60.21.10">
    <property type="match status" value="1"/>
</dbReference>
<dbReference type="PANTHER" id="PTHR10161:SF14">
    <property type="entry name" value="TARTRATE-RESISTANT ACID PHOSPHATASE TYPE 5"/>
    <property type="match status" value="1"/>
</dbReference>
<dbReference type="EMBL" id="BQMJ01000065">
    <property type="protein sequence ID" value="GJQ15181.1"/>
    <property type="molecule type" value="Genomic_DNA"/>
</dbReference>
<feature type="domain" description="Calcineurin-like phosphoesterase" evidence="4">
    <location>
        <begin position="61"/>
        <end position="271"/>
    </location>
</feature>
<sequence length="366" mass="42570">MSEEEQLLTNPYKRKKYKLLWYTPVLLTLLAVPFLVPVFSLSVSLPSVSRWFWFSSSVEFSFMVVGDWGREGHHHQKEVASAMALLSRETRPRFIISTGDNFYEDGVASAKDKQWNISFENVYAYNWLENIPWYAVLGNHDHLGNYTAQIEYSNKSERWNMPRPFFSVPVTSHSGDNYLFVFLDTTPFIRDSYGEVARKNGKQSWRLQLSWLEKLLNSSSSRRIFVVGHHNMYSSSIAGERGREELRILLKPILDKYASRIIAYLSGHEHSLQHLQPQGCSGMDHFISGGGSKTDSLKDPPKDAEQYWYDCCKVLSLGVEDKERPRSLFRASKHGFFVFRVYRNEIVAEAYSQKAKLLYRYRKILR</sequence>
<dbReference type="Pfam" id="PF00149">
    <property type="entry name" value="Metallophos"/>
    <property type="match status" value="1"/>
</dbReference>
<keyword evidence="2" id="KW-0378">Hydrolase</keyword>
<dbReference type="InterPro" id="IPR029052">
    <property type="entry name" value="Metallo-depent_PP-like"/>
</dbReference>
<proteinExistence type="predicted"/>
<dbReference type="SUPFAM" id="SSF56300">
    <property type="entry name" value="Metallo-dependent phosphatases"/>
    <property type="match status" value="1"/>
</dbReference>
<evidence type="ECO:0000313" key="6">
    <source>
        <dbReference type="Proteomes" id="UP001061958"/>
    </source>
</evidence>
<reference evidence="5" key="1">
    <citation type="journal article" date="2022" name="Proc. Natl. Acad. Sci. U.S.A.">
        <title>Life cycle and functional genomics of the unicellular red alga Galdieria for elucidating algal and plant evolution and industrial use.</title>
        <authorList>
            <person name="Hirooka S."/>
            <person name="Itabashi T."/>
            <person name="Ichinose T.M."/>
            <person name="Onuma R."/>
            <person name="Fujiwara T."/>
            <person name="Yamashita S."/>
            <person name="Jong L.W."/>
            <person name="Tomita R."/>
            <person name="Iwane A.H."/>
            <person name="Miyagishima S.Y."/>
        </authorList>
    </citation>
    <scope>NUCLEOTIDE SEQUENCE</scope>
    <source>
        <strain evidence="5">NBRC 102759</strain>
    </source>
</reference>
<keyword evidence="3" id="KW-1133">Transmembrane helix</keyword>
<keyword evidence="6" id="KW-1185">Reference proteome</keyword>
<dbReference type="AlphaFoldDB" id="A0A9C7Q4J2"/>
<dbReference type="OrthoDB" id="411211at2759"/>
<dbReference type="Proteomes" id="UP001061958">
    <property type="component" value="Unassembled WGS sequence"/>
</dbReference>
<name>A0A9C7Q4J2_9RHOD</name>
<protein>
    <recommendedName>
        <fullName evidence="4">Calcineurin-like phosphoesterase domain-containing protein</fullName>
    </recommendedName>
</protein>
<dbReference type="InterPro" id="IPR051558">
    <property type="entry name" value="Metallophosphoesterase_PAP"/>
</dbReference>
<dbReference type="PANTHER" id="PTHR10161">
    <property type="entry name" value="TARTRATE-RESISTANT ACID PHOSPHATASE TYPE 5"/>
    <property type="match status" value="1"/>
</dbReference>
<evidence type="ECO:0000313" key="5">
    <source>
        <dbReference type="EMBL" id="GJQ15181.1"/>
    </source>
</evidence>
<dbReference type="InterPro" id="IPR004843">
    <property type="entry name" value="Calcineurin-like_PHP"/>
</dbReference>